<evidence type="ECO:0000313" key="1">
    <source>
        <dbReference type="EMBL" id="EEY54637.1"/>
    </source>
</evidence>
<dbReference type="RefSeq" id="XP_002895808.1">
    <property type="nucleotide sequence ID" value="XM_002895762.1"/>
</dbReference>
<dbReference type="KEGG" id="pif:PITG_19725"/>
<dbReference type="VEuPathDB" id="FungiDB:PITG_19725"/>
<dbReference type="OrthoDB" id="127815at2759"/>
<dbReference type="AlphaFoldDB" id="D0P1K7"/>
<protein>
    <recommendedName>
        <fullName evidence="3">HTH CENPB-type domain-containing protein</fullName>
    </recommendedName>
</protein>
<accession>D0P1K7</accession>
<reference evidence="2" key="1">
    <citation type="journal article" date="2009" name="Nature">
        <title>Genome sequence and analysis of the Irish potato famine pathogen Phytophthora infestans.</title>
        <authorList>
            <consortium name="The Broad Institute Genome Sequencing Platform"/>
            <person name="Haas B.J."/>
            <person name="Kamoun S."/>
            <person name="Zody M.C."/>
            <person name="Jiang R.H."/>
            <person name="Handsaker R.E."/>
            <person name="Cano L.M."/>
            <person name="Grabherr M."/>
            <person name="Kodira C.D."/>
            <person name="Raffaele S."/>
            <person name="Torto-Alalibo T."/>
            <person name="Bozkurt T.O."/>
            <person name="Ah-Fong A.M."/>
            <person name="Alvarado L."/>
            <person name="Anderson V.L."/>
            <person name="Armstrong M.R."/>
            <person name="Avrova A."/>
            <person name="Baxter L."/>
            <person name="Beynon J."/>
            <person name="Boevink P.C."/>
            <person name="Bollmann S.R."/>
            <person name="Bos J.I."/>
            <person name="Bulone V."/>
            <person name="Cai G."/>
            <person name="Cakir C."/>
            <person name="Carrington J.C."/>
            <person name="Chawner M."/>
            <person name="Conti L."/>
            <person name="Costanzo S."/>
            <person name="Ewan R."/>
            <person name="Fahlgren N."/>
            <person name="Fischbach M.A."/>
            <person name="Fugelstad J."/>
            <person name="Gilroy E.M."/>
            <person name="Gnerre S."/>
            <person name="Green P.J."/>
            <person name="Grenville-Briggs L.J."/>
            <person name="Griffith J."/>
            <person name="Grunwald N.J."/>
            <person name="Horn K."/>
            <person name="Horner N.R."/>
            <person name="Hu C.H."/>
            <person name="Huitema E."/>
            <person name="Jeong D.H."/>
            <person name="Jones A.M."/>
            <person name="Jones J.D."/>
            <person name="Jones R.W."/>
            <person name="Karlsson E.K."/>
            <person name="Kunjeti S.G."/>
            <person name="Lamour K."/>
            <person name="Liu Z."/>
            <person name="Ma L."/>
            <person name="Maclean D."/>
            <person name="Chibucos M.C."/>
            <person name="McDonald H."/>
            <person name="McWalters J."/>
            <person name="Meijer H.J."/>
            <person name="Morgan W."/>
            <person name="Morris P.F."/>
            <person name="Munro C.A."/>
            <person name="O'Neill K."/>
            <person name="Ospina-Giraldo M."/>
            <person name="Pinzon A."/>
            <person name="Pritchard L."/>
            <person name="Ramsahoye B."/>
            <person name="Ren Q."/>
            <person name="Restrepo S."/>
            <person name="Roy S."/>
            <person name="Sadanandom A."/>
            <person name="Savidor A."/>
            <person name="Schornack S."/>
            <person name="Schwartz D.C."/>
            <person name="Schumann U.D."/>
            <person name="Schwessinger B."/>
            <person name="Seyer L."/>
            <person name="Sharpe T."/>
            <person name="Silvar C."/>
            <person name="Song J."/>
            <person name="Studholme D.J."/>
            <person name="Sykes S."/>
            <person name="Thines M."/>
            <person name="van de Vondervoort P.J."/>
            <person name="Phuntumart V."/>
            <person name="Wawra S."/>
            <person name="Weide R."/>
            <person name="Win J."/>
            <person name="Young C."/>
            <person name="Zhou S."/>
            <person name="Fry W."/>
            <person name="Meyers B.C."/>
            <person name="van West P."/>
            <person name="Ristaino J."/>
            <person name="Govers F."/>
            <person name="Birch P.R."/>
            <person name="Whisson S.C."/>
            <person name="Judelson H.S."/>
            <person name="Nusbaum C."/>
        </authorList>
    </citation>
    <scope>NUCLEOTIDE SEQUENCE [LARGE SCALE GENOMIC DNA]</scope>
    <source>
        <strain evidence="2">T30-4</strain>
    </source>
</reference>
<keyword evidence="2" id="KW-1185">Reference proteome</keyword>
<dbReference type="InParanoid" id="D0P1K7"/>
<sequence length="149" mass="17075">MARTGRPRKTGGSGAKPKQYKREYAWKKLRAVIKAKVAGGSRYHQRNRTLGMSATLSAEVEKQLVGTRGSRSGPFKASWSWRKHFLRRHKLSIRRRTREGQCTPADAEQKVEELSNQVRLKMDELGVSVVYNADQTGMYQIFTTCETWK</sequence>
<dbReference type="EMBL" id="DS028251">
    <property type="protein sequence ID" value="EEY54637.1"/>
    <property type="molecule type" value="Genomic_DNA"/>
</dbReference>
<dbReference type="Proteomes" id="UP000006643">
    <property type="component" value="Unassembled WGS sequence"/>
</dbReference>
<gene>
    <name evidence="1" type="ORF">PITG_19725</name>
</gene>
<name>D0P1K7_PHYIT</name>
<organism evidence="1 2">
    <name type="scientific">Phytophthora infestans (strain T30-4)</name>
    <name type="common">Potato late blight agent</name>
    <dbReference type="NCBI Taxonomy" id="403677"/>
    <lineage>
        <taxon>Eukaryota</taxon>
        <taxon>Sar</taxon>
        <taxon>Stramenopiles</taxon>
        <taxon>Oomycota</taxon>
        <taxon>Peronosporomycetes</taxon>
        <taxon>Peronosporales</taxon>
        <taxon>Peronosporaceae</taxon>
        <taxon>Phytophthora</taxon>
    </lineage>
</organism>
<evidence type="ECO:0008006" key="3">
    <source>
        <dbReference type="Google" id="ProtNLM"/>
    </source>
</evidence>
<evidence type="ECO:0000313" key="2">
    <source>
        <dbReference type="Proteomes" id="UP000006643"/>
    </source>
</evidence>
<dbReference type="GeneID" id="9463982"/>
<dbReference type="HOGENOM" id="CLU_1753277_0_0_1"/>
<proteinExistence type="predicted"/>